<evidence type="ECO:0000256" key="13">
    <source>
        <dbReference type="SAM" id="Phobius"/>
    </source>
</evidence>
<evidence type="ECO:0000256" key="9">
    <source>
        <dbReference type="ARBA" id="ARBA00059620"/>
    </source>
</evidence>
<dbReference type="PRINTS" id="PR00080">
    <property type="entry name" value="SDRFAMILY"/>
</dbReference>
<evidence type="ECO:0000256" key="3">
    <source>
        <dbReference type="ARBA" id="ARBA00022692"/>
    </source>
</evidence>
<evidence type="ECO:0000256" key="2">
    <source>
        <dbReference type="ARBA" id="ARBA00006484"/>
    </source>
</evidence>
<comment type="subcellular location">
    <subcellularLocation>
        <location evidence="1">Membrane</location>
        <topology evidence="1">Multi-pass membrane protein</topology>
    </subcellularLocation>
</comment>
<evidence type="ECO:0000256" key="7">
    <source>
        <dbReference type="ARBA" id="ARBA00023098"/>
    </source>
</evidence>
<keyword evidence="6" id="KW-0560">Oxidoreductase</keyword>
<keyword evidence="5 13" id="KW-1133">Transmembrane helix</keyword>
<name>A0A8H5BGD8_9AGAR</name>
<gene>
    <name evidence="14" type="ORF">D9619_000615</name>
</gene>
<evidence type="ECO:0000313" key="15">
    <source>
        <dbReference type="Proteomes" id="UP000567179"/>
    </source>
</evidence>
<sequence length="378" mass="42303">MDSPTRQKEDGQPIFDDFNIDLVMQVMAGTVFSPFFIFFLPVFYLFQGNGLKDPMVIYPGLYLILISSFWFFKWYSKLHRNQGGLIWGPALLDWSEQIVIITGGSSGIGELLANTLAARSVSVVVLDINPIQTENYNISYYKCDVSKWEEVEAVSKRVIEEIGEPTMIINNAGVIQGKLITELTPNDINQTFGVNTLAHFWILKAFLPSLLKKKQGHIVTVSSAMGLTGVSAMSDYCASKHALIGLHESLRAELDFKYKCPKIRTTLVTPGHILTPMFKTIKLPEYRLFQFLAPSVHPVTVVKQIVAALDEQYSQTVVLPFYVHFIPFANLMPSFIQDVCRWATGADTAMDQFTKVTARRADEGPLPSEISTGKDKST</sequence>
<dbReference type="Gene3D" id="3.40.50.720">
    <property type="entry name" value="NAD(P)-binding Rossmann-like Domain"/>
    <property type="match status" value="1"/>
</dbReference>
<keyword evidence="15" id="KW-1185">Reference proteome</keyword>
<dbReference type="AlphaFoldDB" id="A0A8H5BGD8"/>
<evidence type="ECO:0000256" key="6">
    <source>
        <dbReference type="ARBA" id="ARBA00023002"/>
    </source>
</evidence>
<evidence type="ECO:0000256" key="12">
    <source>
        <dbReference type="RuleBase" id="RU000363"/>
    </source>
</evidence>
<dbReference type="OrthoDB" id="10253736at2759"/>
<evidence type="ECO:0000256" key="8">
    <source>
        <dbReference type="ARBA" id="ARBA00023136"/>
    </source>
</evidence>
<feature type="transmembrane region" description="Helical" evidence="13">
    <location>
        <begin position="56"/>
        <end position="75"/>
    </location>
</feature>
<proteinExistence type="inferred from homology"/>
<dbReference type="EMBL" id="JAACJJ010000028">
    <property type="protein sequence ID" value="KAF5321682.1"/>
    <property type="molecule type" value="Genomic_DNA"/>
</dbReference>
<dbReference type="PANTHER" id="PTHR24322:SF736">
    <property type="entry name" value="RETINOL DEHYDROGENASE 10"/>
    <property type="match status" value="1"/>
</dbReference>
<dbReference type="PANTHER" id="PTHR24322">
    <property type="entry name" value="PKSB"/>
    <property type="match status" value="1"/>
</dbReference>
<evidence type="ECO:0000256" key="11">
    <source>
        <dbReference type="ARBA" id="ARBA00082544"/>
    </source>
</evidence>
<dbReference type="GO" id="GO:0052650">
    <property type="term" value="F:all-trans-retinol dehydrogenase (NADP+) activity"/>
    <property type="evidence" value="ECO:0007669"/>
    <property type="project" value="UniProtKB-ARBA"/>
</dbReference>
<dbReference type="InterPro" id="IPR036291">
    <property type="entry name" value="NAD(P)-bd_dom_sf"/>
</dbReference>
<keyword evidence="7" id="KW-0443">Lipid metabolism</keyword>
<dbReference type="PROSITE" id="PS00061">
    <property type="entry name" value="ADH_SHORT"/>
    <property type="match status" value="1"/>
</dbReference>
<evidence type="ECO:0000256" key="10">
    <source>
        <dbReference type="ARBA" id="ARBA00068717"/>
    </source>
</evidence>
<dbReference type="InterPro" id="IPR002347">
    <property type="entry name" value="SDR_fam"/>
</dbReference>
<dbReference type="CDD" id="cd05339">
    <property type="entry name" value="17beta-HSDXI-like_SDR_c"/>
    <property type="match status" value="1"/>
</dbReference>
<comment type="function">
    <text evidence="9">Catalyzes the reduction of all-trans-retinal to all-trans-retinol in the presence of NADPH.</text>
</comment>
<accession>A0A8H5BGD8</accession>
<evidence type="ECO:0000256" key="5">
    <source>
        <dbReference type="ARBA" id="ARBA00022989"/>
    </source>
</evidence>
<keyword evidence="3 13" id="KW-0812">Transmembrane</keyword>
<protein>
    <recommendedName>
        <fullName evidence="10">Short-chain dehydrogenase/reductase 3</fullName>
    </recommendedName>
    <alternativeName>
        <fullName evidence="11">Retinal short-chain dehydrogenase/reductase 1</fullName>
    </alternativeName>
</protein>
<dbReference type="Pfam" id="PF00106">
    <property type="entry name" value="adh_short"/>
    <property type="match status" value="1"/>
</dbReference>
<organism evidence="14 15">
    <name type="scientific">Psilocybe cf. subviscida</name>
    <dbReference type="NCBI Taxonomy" id="2480587"/>
    <lineage>
        <taxon>Eukaryota</taxon>
        <taxon>Fungi</taxon>
        <taxon>Dikarya</taxon>
        <taxon>Basidiomycota</taxon>
        <taxon>Agaricomycotina</taxon>
        <taxon>Agaricomycetes</taxon>
        <taxon>Agaricomycetidae</taxon>
        <taxon>Agaricales</taxon>
        <taxon>Agaricineae</taxon>
        <taxon>Strophariaceae</taxon>
        <taxon>Psilocybe</taxon>
    </lineage>
</organism>
<keyword evidence="8 13" id="KW-0472">Membrane</keyword>
<dbReference type="Proteomes" id="UP000567179">
    <property type="component" value="Unassembled WGS sequence"/>
</dbReference>
<dbReference type="SUPFAM" id="SSF51735">
    <property type="entry name" value="NAD(P)-binding Rossmann-fold domains"/>
    <property type="match status" value="1"/>
</dbReference>
<reference evidence="14 15" key="1">
    <citation type="journal article" date="2020" name="ISME J.">
        <title>Uncovering the hidden diversity of litter-decomposition mechanisms in mushroom-forming fungi.</title>
        <authorList>
            <person name="Floudas D."/>
            <person name="Bentzer J."/>
            <person name="Ahren D."/>
            <person name="Johansson T."/>
            <person name="Persson P."/>
            <person name="Tunlid A."/>
        </authorList>
    </citation>
    <scope>NUCLEOTIDE SEQUENCE [LARGE SCALE GENOMIC DNA]</scope>
    <source>
        <strain evidence="14 15">CBS 101986</strain>
    </source>
</reference>
<evidence type="ECO:0000256" key="4">
    <source>
        <dbReference type="ARBA" id="ARBA00022857"/>
    </source>
</evidence>
<keyword evidence="4" id="KW-0521">NADP</keyword>
<comment type="similarity">
    <text evidence="2 12">Belongs to the short-chain dehydrogenases/reductases (SDR) family.</text>
</comment>
<dbReference type="GO" id="GO:0016020">
    <property type="term" value="C:membrane"/>
    <property type="evidence" value="ECO:0007669"/>
    <property type="project" value="UniProtKB-SubCell"/>
</dbReference>
<dbReference type="FunFam" id="3.40.50.720:FF:000131">
    <property type="entry name" value="Short-chain dehydrogenase/reductase 3"/>
    <property type="match status" value="1"/>
</dbReference>
<evidence type="ECO:0000256" key="1">
    <source>
        <dbReference type="ARBA" id="ARBA00004141"/>
    </source>
</evidence>
<dbReference type="PRINTS" id="PR00081">
    <property type="entry name" value="GDHRDH"/>
</dbReference>
<dbReference type="InterPro" id="IPR020904">
    <property type="entry name" value="Sc_DH/Rdtase_CS"/>
</dbReference>
<feature type="transmembrane region" description="Helical" evidence="13">
    <location>
        <begin position="20"/>
        <end position="44"/>
    </location>
</feature>
<evidence type="ECO:0000313" key="14">
    <source>
        <dbReference type="EMBL" id="KAF5321682.1"/>
    </source>
</evidence>
<comment type="caution">
    <text evidence="14">The sequence shown here is derived from an EMBL/GenBank/DDBJ whole genome shotgun (WGS) entry which is preliminary data.</text>
</comment>